<dbReference type="PROSITE" id="PS50995">
    <property type="entry name" value="HTH_MARR_2"/>
    <property type="match status" value="1"/>
</dbReference>
<dbReference type="AlphaFoldDB" id="A0A7W7NWQ8"/>
<dbReference type="GO" id="GO:0006950">
    <property type="term" value="P:response to stress"/>
    <property type="evidence" value="ECO:0007669"/>
    <property type="project" value="TreeGrafter"/>
</dbReference>
<dbReference type="Proteomes" id="UP000555448">
    <property type="component" value="Unassembled WGS sequence"/>
</dbReference>
<dbReference type="InterPro" id="IPR036390">
    <property type="entry name" value="WH_DNA-bd_sf"/>
</dbReference>
<dbReference type="InterPro" id="IPR000835">
    <property type="entry name" value="HTH_MarR-typ"/>
</dbReference>
<protein>
    <submittedName>
        <fullName evidence="2">DNA-binding MarR family transcriptional regulator</fullName>
    </submittedName>
</protein>
<reference evidence="2 3" key="1">
    <citation type="submission" date="2020-08" db="EMBL/GenBank/DDBJ databases">
        <title>Functional genomics of gut bacteria from endangered species of beetles.</title>
        <authorList>
            <person name="Carlos-Shanley C."/>
        </authorList>
    </citation>
    <scope>NUCLEOTIDE SEQUENCE [LARGE SCALE GENOMIC DNA]</scope>
    <source>
        <strain evidence="2 3">S00245</strain>
    </source>
</reference>
<evidence type="ECO:0000313" key="3">
    <source>
        <dbReference type="Proteomes" id="UP000555448"/>
    </source>
</evidence>
<sequence length="168" mass="18273">MARHPPLPQIEAPIDAPFDLQSYVPALINILSASLSTSASVSYRRHVGLNVLEWRILVQLAQRDGLSAREVADKVCQNKAPVSRAIQVLEGRGLLRVEPAERGRRHRLSITGAGRDAYRAALPIAAARQQQLLAGLREDEIVQLRSFLARMIVQAASLADDIGPDGGT</sequence>
<dbReference type="GO" id="GO:0003700">
    <property type="term" value="F:DNA-binding transcription factor activity"/>
    <property type="evidence" value="ECO:0007669"/>
    <property type="project" value="InterPro"/>
</dbReference>
<gene>
    <name evidence="2" type="ORF">HNO88_001990</name>
</gene>
<dbReference type="InterPro" id="IPR036388">
    <property type="entry name" value="WH-like_DNA-bd_sf"/>
</dbReference>
<keyword evidence="2" id="KW-0238">DNA-binding</keyword>
<keyword evidence="3" id="KW-1185">Reference proteome</keyword>
<dbReference type="PANTHER" id="PTHR33164:SF43">
    <property type="entry name" value="HTH-TYPE TRANSCRIPTIONAL REPRESSOR YETL"/>
    <property type="match status" value="1"/>
</dbReference>
<feature type="domain" description="HTH marR-type" evidence="1">
    <location>
        <begin position="21"/>
        <end position="153"/>
    </location>
</feature>
<dbReference type="SMART" id="SM00347">
    <property type="entry name" value="HTH_MARR"/>
    <property type="match status" value="1"/>
</dbReference>
<dbReference type="PANTHER" id="PTHR33164">
    <property type="entry name" value="TRANSCRIPTIONAL REGULATOR, MARR FAMILY"/>
    <property type="match status" value="1"/>
</dbReference>
<evidence type="ECO:0000313" key="2">
    <source>
        <dbReference type="EMBL" id="MBB4858664.1"/>
    </source>
</evidence>
<proteinExistence type="predicted"/>
<evidence type="ECO:0000259" key="1">
    <source>
        <dbReference type="PROSITE" id="PS50995"/>
    </source>
</evidence>
<accession>A0A7W7NWQ8</accession>
<comment type="caution">
    <text evidence="2">The sequence shown here is derived from an EMBL/GenBank/DDBJ whole genome shotgun (WGS) entry which is preliminary data.</text>
</comment>
<organism evidence="2 3">
    <name type="scientific">Novosphingobium chloroacetimidivorans</name>
    <dbReference type="NCBI Taxonomy" id="1428314"/>
    <lineage>
        <taxon>Bacteria</taxon>
        <taxon>Pseudomonadati</taxon>
        <taxon>Pseudomonadota</taxon>
        <taxon>Alphaproteobacteria</taxon>
        <taxon>Sphingomonadales</taxon>
        <taxon>Sphingomonadaceae</taxon>
        <taxon>Novosphingobium</taxon>
    </lineage>
</organism>
<dbReference type="EMBL" id="JACHLR010000007">
    <property type="protein sequence ID" value="MBB4858664.1"/>
    <property type="molecule type" value="Genomic_DNA"/>
</dbReference>
<dbReference type="InterPro" id="IPR039422">
    <property type="entry name" value="MarR/SlyA-like"/>
</dbReference>
<name>A0A7W7NWQ8_9SPHN</name>
<dbReference type="SUPFAM" id="SSF46785">
    <property type="entry name" value="Winged helix' DNA-binding domain"/>
    <property type="match status" value="1"/>
</dbReference>
<dbReference type="GO" id="GO:0003677">
    <property type="term" value="F:DNA binding"/>
    <property type="evidence" value="ECO:0007669"/>
    <property type="project" value="UniProtKB-KW"/>
</dbReference>
<dbReference type="RefSeq" id="WP_184244535.1">
    <property type="nucleotide sequence ID" value="NZ_JACHLR010000007.1"/>
</dbReference>
<dbReference type="Gene3D" id="1.10.10.10">
    <property type="entry name" value="Winged helix-like DNA-binding domain superfamily/Winged helix DNA-binding domain"/>
    <property type="match status" value="1"/>
</dbReference>
<dbReference type="Pfam" id="PF12802">
    <property type="entry name" value="MarR_2"/>
    <property type="match status" value="1"/>
</dbReference>